<feature type="compositionally biased region" description="Polar residues" evidence="1">
    <location>
        <begin position="1"/>
        <end position="12"/>
    </location>
</feature>
<feature type="region of interest" description="Disordered" evidence="1">
    <location>
        <begin position="1"/>
        <end position="39"/>
    </location>
</feature>
<reference evidence="2 3" key="2">
    <citation type="journal article" date="2014" name="J. Gen. Appl. Microbiol.">
        <title>The early diverging ascomycetous budding yeast Saitoella complicata has three histone deacetylases belonging to the Clr6, Hos2, and Rpd3 lineages.</title>
        <authorList>
            <person name="Nishida H."/>
            <person name="Matsumoto T."/>
            <person name="Kondo S."/>
            <person name="Hamamoto M."/>
            <person name="Yoshikawa H."/>
        </authorList>
    </citation>
    <scope>NUCLEOTIDE SEQUENCE [LARGE SCALE GENOMIC DNA]</scope>
    <source>
        <strain evidence="2 3">NRRL Y-17804</strain>
    </source>
</reference>
<proteinExistence type="predicted"/>
<comment type="caution">
    <text evidence="2">The sequence shown here is derived from an EMBL/GenBank/DDBJ whole genome shotgun (WGS) entry which is preliminary data.</text>
</comment>
<evidence type="ECO:0000313" key="3">
    <source>
        <dbReference type="Proteomes" id="UP000033140"/>
    </source>
</evidence>
<reference evidence="2 3" key="1">
    <citation type="journal article" date="2011" name="J. Gen. Appl. Microbiol.">
        <title>Draft genome sequencing of the enigmatic yeast Saitoella complicata.</title>
        <authorList>
            <person name="Nishida H."/>
            <person name="Hamamoto M."/>
            <person name="Sugiyama J."/>
        </authorList>
    </citation>
    <scope>NUCLEOTIDE SEQUENCE [LARGE SCALE GENOMIC DNA]</scope>
    <source>
        <strain evidence="2 3">NRRL Y-17804</strain>
    </source>
</reference>
<accession>A0A0E9NDV9</accession>
<reference evidence="2 3" key="3">
    <citation type="journal article" date="2015" name="Genome Announc.">
        <title>Draft Genome Sequence of the Archiascomycetous Yeast Saitoella complicata.</title>
        <authorList>
            <person name="Yamauchi K."/>
            <person name="Kondo S."/>
            <person name="Hamamoto M."/>
            <person name="Takahashi Y."/>
            <person name="Ogura Y."/>
            <person name="Hayashi T."/>
            <person name="Nishida H."/>
        </authorList>
    </citation>
    <scope>NUCLEOTIDE SEQUENCE [LARGE SCALE GENOMIC DNA]</scope>
    <source>
        <strain evidence="2 3">NRRL Y-17804</strain>
    </source>
</reference>
<feature type="region of interest" description="Disordered" evidence="1">
    <location>
        <begin position="89"/>
        <end position="113"/>
    </location>
</feature>
<sequence length="243" mass="26155">MKKTSTTRCQSSRTKRLTGRLDGRRVQHHANRGTESTGREVVPELGTDETGVTVRTGDATVILLAIVPDAKKHLMQCRLHDITERTQITAQPLQHTHSQTSTLYNSPPDNPDLGTPNLGLGLVDVGDPLTEVELRLLLGVATLDLDEGDVRVGVTLTTLVRKVTTLDVDCDSYDVTEDQDVGGASQIIHTAVTGLSDHFDEFVGGTRTLFAPRCASPNCSRAAQGGLAAVTAPQAYSGYRKQK</sequence>
<feature type="compositionally biased region" description="Polar residues" evidence="1">
    <location>
        <begin position="89"/>
        <end position="107"/>
    </location>
</feature>
<dbReference type="EMBL" id="BACD03000010">
    <property type="protein sequence ID" value="GAO47595.1"/>
    <property type="molecule type" value="Genomic_DNA"/>
</dbReference>
<organism evidence="2 3">
    <name type="scientific">Saitoella complicata (strain BCRC 22490 / CBS 7301 / JCM 7358 / NBRC 10748 / NRRL Y-17804)</name>
    <dbReference type="NCBI Taxonomy" id="698492"/>
    <lineage>
        <taxon>Eukaryota</taxon>
        <taxon>Fungi</taxon>
        <taxon>Dikarya</taxon>
        <taxon>Ascomycota</taxon>
        <taxon>Taphrinomycotina</taxon>
        <taxon>Taphrinomycotina incertae sedis</taxon>
        <taxon>Saitoella</taxon>
    </lineage>
</organism>
<name>A0A0E9NDV9_SAICN</name>
<evidence type="ECO:0000256" key="1">
    <source>
        <dbReference type="SAM" id="MobiDB-lite"/>
    </source>
</evidence>
<dbReference type="Proteomes" id="UP000033140">
    <property type="component" value="Unassembled WGS sequence"/>
</dbReference>
<gene>
    <name evidence="2" type="ORF">G7K_1797-t1</name>
</gene>
<dbReference type="AlphaFoldDB" id="A0A0E9NDV9"/>
<protein>
    <submittedName>
        <fullName evidence="2">Uncharacterized protein</fullName>
    </submittedName>
</protein>
<keyword evidence="3" id="KW-1185">Reference proteome</keyword>
<evidence type="ECO:0000313" key="2">
    <source>
        <dbReference type="EMBL" id="GAO47595.1"/>
    </source>
</evidence>